<sequence length="200" mass="22162">MIGCKGAPETIAERLSHIPTGYEKVYKSFTRSGSRVLALSYKFLDNERGIDQIDRAKVESGLTFAGFMVFHCPMKTDAIETINMLNQSSHRSVMITGDNPLTACHVAREVGIAAKPIIILDKPEFTNVEVDSSIDLEWRDVEETNIKPASSSSPLDISMFGKYDICVTGYAIQNYKIIGSLNILSGTLSFIRVSLLHKRN</sequence>
<keyword evidence="3" id="KW-0547">Nucleotide-binding</keyword>
<dbReference type="GO" id="GO:0015662">
    <property type="term" value="F:P-type ion transporter activity"/>
    <property type="evidence" value="ECO:0007669"/>
    <property type="project" value="TreeGrafter"/>
</dbReference>
<keyword evidence="2" id="KW-0479">Metal-binding</keyword>
<dbReference type="GO" id="GO:0046872">
    <property type="term" value="F:metal ion binding"/>
    <property type="evidence" value="ECO:0007669"/>
    <property type="project" value="UniProtKB-KW"/>
</dbReference>
<evidence type="ECO:0000256" key="5">
    <source>
        <dbReference type="ARBA" id="ARBA00022842"/>
    </source>
</evidence>
<dbReference type="GO" id="GO:0005789">
    <property type="term" value="C:endoplasmic reticulum membrane"/>
    <property type="evidence" value="ECO:0007669"/>
    <property type="project" value="TreeGrafter"/>
</dbReference>
<dbReference type="InterPro" id="IPR023214">
    <property type="entry name" value="HAD_sf"/>
</dbReference>
<dbReference type="PANTHER" id="PTHR45630">
    <property type="entry name" value="CATION-TRANSPORTING ATPASE-RELATED"/>
    <property type="match status" value="1"/>
</dbReference>
<dbReference type="PANTHER" id="PTHR45630:SF7">
    <property type="entry name" value="ENDOPLASMIC RETICULUM TRANSMEMBRANE HELIX TRANSLOCASE"/>
    <property type="match status" value="1"/>
</dbReference>
<reference evidence="7 8" key="1">
    <citation type="journal article" date="2020" name="Appl. Microbiol. Biotechnol.">
        <title>Targeted gene deletion in Brettanomyces bruxellensis with an expression-free CRISPR-Cas9 system.</title>
        <authorList>
            <person name="Varela C."/>
            <person name="Bartel C."/>
            <person name="Onetto C."/>
            <person name="Borneman A."/>
        </authorList>
    </citation>
    <scope>NUCLEOTIDE SEQUENCE [LARGE SCALE GENOMIC DNA]</scope>
    <source>
        <strain evidence="7 8">AWRI1613</strain>
    </source>
</reference>
<dbReference type="InterPro" id="IPR036412">
    <property type="entry name" value="HAD-like_sf"/>
</dbReference>
<dbReference type="SUPFAM" id="SSF56784">
    <property type="entry name" value="HAD-like"/>
    <property type="match status" value="1"/>
</dbReference>
<evidence type="ECO:0000256" key="6">
    <source>
        <dbReference type="ARBA" id="ARBA00022967"/>
    </source>
</evidence>
<dbReference type="GO" id="GO:0019829">
    <property type="term" value="F:ATPase-coupled monoatomic cation transmembrane transporter activity"/>
    <property type="evidence" value="ECO:0007669"/>
    <property type="project" value="TreeGrafter"/>
</dbReference>
<dbReference type="InterPro" id="IPR006544">
    <property type="entry name" value="P-type_TPase_V"/>
</dbReference>
<dbReference type="Gene3D" id="3.40.1110.10">
    <property type="entry name" value="Calcium-transporting ATPase, cytoplasmic domain N"/>
    <property type="match status" value="1"/>
</dbReference>
<protein>
    <submittedName>
        <fullName evidence="7">Uncharacterized protein</fullName>
    </submittedName>
</protein>
<gene>
    <name evidence="7" type="ORF">HII12_004875</name>
</gene>
<comment type="subcellular location">
    <subcellularLocation>
        <location evidence="1">Membrane</location>
        <topology evidence="1">Multi-pass membrane protein</topology>
    </subcellularLocation>
</comment>
<dbReference type="EMBL" id="JABCYN010000046">
    <property type="protein sequence ID" value="KAF6006948.1"/>
    <property type="molecule type" value="Genomic_DNA"/>
</dbReference>
<keyword evidence="4" id="KW-0067">ATP-binding</keyword>
<name>A0A8H6B845_DEKBR</name>
<dbReference type="SUPFAM" id="SSF81660">
    <property type="entry name" value="Metal cation-transporting ATPase, ATP-binding domain N"/>
    <property type="match status" value="1"/>
</dbReference>
<dbReference type="GO" id="GO:0005524">
    <property type="term" value="F:ATP binding"/>
    <property type="evidence" value="ECO:0007669"/>
    <property type="project" value="UniProtKB-KW"/>
</dbReference>
<comment type="caution">
    <text evidence="7">The sequence shown here is derived from an EMBL/GenBank/DDBJ whole genome shotgun (WGS) entry which is preliminary data.</text>
</comment>
<organism evidence="7 8">
    <name type="scientific">Dekkera bruxellensis</name>
    <name type="common">Brettanomyces custersii</name>
    <dbReference type="NCBI Taxonomy" id="5007"/>
    <lineage>
        <taxon>Eukaryota</taxon>
        <taxon>Fungi</taxon>
        <taxon>Dikarya</taxon>
        <taxon>Ascomycota</taxon>
        <taxon>Saccharomycotina</taxon>
        <taxon>Pichiomycetes</taxon>
        <taxon>Pichiales</taxon>
        <taxon>Pichiaceae</taxon>
        <taxon>Brettanomyces</taxon>
    </lineage>
</organism>
<keyword evidence="6" id="KW-1278">Translocase</keyword>
<evidence type="ECO:0000313" key="7">
    <source>
        <dbReference type="EMBL" id="KAF6006948.1"/>
    </source>
</evidence>
<accession>A0A8H6B845</accession>
<evidence type="ECO:0000256" key="1">
    <source>
        <dbReference type="ARBA" id="ARBA00004141"/>
    </source>
</evidence>
<dbReference type="GO" id="GO:0006874">
    <property type="term" value="P:intracellular calcium ion homeostasis"/>
    <property type="evidence" value="ECO:0007669"/>
    <property type="project" value="TreeGrafter"/>
</dbReference>
<evidence type="ECO:0000256" key="2">
    <source>
        <dbReference type="ARBA" id="ARBA00022723"/>
    </source>
</evidence>
<evidence type="ECO:0000256" key="3">
    <source>
        <dbReference type="ARBA" id="ARBA00022741"/>
    </source>
</evidence>
<dbReference type="Proteomes" id="UP000568158">
    <property type="component" value="Unassembled WGS sequence"/>
</dbReference>
<dbReference type="AlphaFoldDB" id="A0A8H6B845"/>
<proteinExistence type="predicted"/>
<dbReference type="InterPro" id="IPR023299">
    <property type="entry name" value="ATPase_P-typ_cyto_dom_N"/>
</dbReference>
<keyword evidence="5" id="KW-0460">Magnesium</keyword>
<evidence type="ECO:0000256" key="4">
    <source>
        <dbReference type="ARBA" id="ARBA00022840"/>
    </source>
</evidence>
<evidence type="ECO:0000313" key="8">
    <source>
        <dbReference type="Proteomes" id="UP000568158"/>
    </source>
</evidence>
<dbReference type="Gene3D" id="3.40.50.1000">
    <property type="entry name" value="HAD superfamily/HAD-like"/>
    <property type="match status" value="1"/>
</dbReference>